<evidence type="ECO:0000259" key="4">
    <source>
        <dbReference type="Pfam" id="PF04112"/>
    </source>
</evidence>
<accession>A0A163H7J6</accession>
<dbReference type="InterPro" id="IPR007244">
    <property type="entry name" value="Naa35_N"/>
</dbReference>
<dbReference type="InterPro" id="IPR057982">
    <property type="entry name" value="TPR_NAA35"/>
</dbReference>
<dbReference type="AlphaFoldDB" id="A0A163H7J6"/>
<evidence type="ECO:0000256" key="1">
    <source>
        <dbReference type="ARBA" id="ARBA00004496"/>
    </source>
</evidence>
<dbReference type="Proteomes" id="UP000076837">
    <property type="component" value="Unassembled WGS sequence"/>
</dbReference>
<dbReference type="OrthoDB" id="269405at2759"/>
<keyword evidence="3" id="KW-0963">Cytoplasm</keyword>
<evidence type="ECO:0000313" key="6">
    <source>
        <dbReference type="EMBL" id="KZM25191.1"/>
    </source>
</evidence>
<sequence length="788" mass="87853">MADSAHRHSTAPLQDAEAALRHDGAGSPHVNIINPTPQTNLPLRQAFRQPICAPPPKIHDITEKFLKASNALEVGQLVKDDYFTLFESIGAIEIMDPKMDSGFLEPGETLEDDYDTSTPLLPEELIGIMDQLLCYEMAWHTGYPLSQTLFTSVYIDKLLWPEPKTLEQSQFLPNGESAHGPSVQALLQVLRAYCLALIKGCDYVIAKITSRDYFEEEDFCTQTYNRVLFVSTPMDVFLRELDAAVEVMEDPALDVKDALRSAITSRLEFRRDFLRALDLEHPLEHMTSSWPPVLRGMTTIKATHQLGQSVPGAFSTKMQRRLASTVPPRPIVEFDFKDALDLLEHICVDCEEATRFINLPQDPLEYQSFLWAFASRSPAPLAYSRSYLSTLLFHPEILNTAVSLPLADVKTLVFLASPIVDPINWTLSPPRNPLLPKPPRLQMAMLIDEFVDRSGQPYLDLWVALGQNRCRLRRMFTHVITGWDLLQADASLVDTDLAAAAAELNITDQMLEFPLSTWVYHRKLWMIEKVILLGFEQDIYLPDEFSGMYLFLSLIATRRRELLSRIQTHHTTRHTQLLRSRDLRTATAVASASRHLDSLAAAATGTAALSLALARFYMLATYLRLLPLPKRPFGTEPLRYELRMKPFLAVQPPEVPPFADFKTHTQPYGPYTAPDAGFAADVQNATSELWAEVDGNVQVARAAFAELRRLGPEAAKSVGVAKAWEREVQGLLASCVALGVAAAGVRDAVGRAGAELGALDVRVEIPGAGVEGKKRYAEGWVVVSVVNK</sequence>
<evidence type="ECO:0000256" key="2">
    <source>
        <dbReference type="ARBA" id="ARBA00006289"/>
    </source>
</evidence>
<gene>
    <name evidence="6" type="ORF">ST47_g3665</name>
</gene>
<evidence type="ECO:0000313" key="7">
    <source>
        <dbReference type="Proteomes" id="UP000076837"/>
    </source>
</evidence>
<dbReference type="Pfam" id="PF04112">
    <property type="entry name" value="Mak10"/>
    <property type="match status" value="1"/>
</dbReference>
<comment type="subcellular location">
    <subcellularLocation>
        <location evidence="1">Cytoplasm</location>
    </subcellularLocation>
</comment>
<protein>
    <submittedName>
        <fullName evidence="6">Uncharacterized protein</fullName>
    </submittedName>
</protein>
<organism evidence="6 7">
    <name type="scientific">Didymella rabiei</name>
    <name type="common">Chickpea ascochyta blight fungus</name>
    <name type="synonym">Mycosphaerella rabiei</name>
    <dbReference type="NCBI Taxonomy" id="5454"/>
    <lineage>
        <taxon>Eukaryota</taxon>
        <taxon>Fungi</taxon>
        <taxon>Dikarya</taxon>
        <taxon>Ascomycota</taxon>
        <taxon>Pezizomycotina</taxon>
        <taxon>Dothideomycetes</taxon>
        <taxon>Pleosporomycetidae</taxon>
        <taxon>Pleosporales</taxon>
        <taxon>Pleosporineae</taxon>
        <taxon>Didymellaceae</taxon>
        <taxon>Ascochyta</taxon>
    </lineage>
</organism>
<dbReference type="InterPro" id="IPR057983">
    <property type="entry name" value="NAA35-like_N"/>
</dbReference>
<keyword evidence="7" id="KW-1185">Reference proteome</keyword>
<comment type="similarity">
    <text evidence="2">Belongs to the MAK10 family.</text>
</comment>
<proteinExistence type="inferred from homology"/>
<dbReference type="PANTHER" id="PTHR21373:SF0">
    <property type="entry name" value="N-ALPHA-ACETYLTRANSFERASE 35, NATC AUXILIARY SUBUNIT"/>
    <property type="match status" value="1"/>
</dbReference>
<dbReference type="STRING" id="5454.A0A163H7J6"/>
<comment type="caution">
    <text evidence="6">The sequence shown here is derived from an EMBL/GenBank/DDBJ whole genome shotgun (WGS) entry which is preliminary data.</text>
</comment>
<dbReference type="Pfam" id="PF25789">
    <property type="entry name" value="TPR_NAA35"/>
    <property type="match status" value="1"/>
</dbReference>
<dbReference type="PANTHER" id="PTHR21373">
    <property type="entry name" value="GLUCOSE REPRESSIBLE PROTEIN MAK10"/>
    <property type="match status" value="1"/>
</dbReference>
<dbReference type="GO" id="GO:0031417">
    <property type="term" value="C:NatC complex"/>
    <property type="evidence" value="ECO:0007669"/>
    <property type="project" value="InterPro"/>
</dbReference>
<evidence type="ECO:0000259" key="5">
    <source>
        <dbReference type="Pfam" id="PF25789"/>
    </source>
</evidence>
<name>A0A163H7J6_DIDRA</name>
<evidence type="ECO:0000256" key="3">
    <source>
        <dbReference type="ARBA" id="ARBA00022490"/>
    </source>
</evidence>
<dbReference type="EMBL" id="JYNV01000134">
    <property type="protein sequence ID" value="KZM25191.1"/>
    <property type="molecule type" value="Genomic_DNA"/>
</dbReference>
<feature type="domain" description="NAA35-like TPR repeats" evidence="5">
    <location>
        <begin position="368"/>
        <end position="709"/>
    </location>
</feature>
<feature type="domain" description="NAA35-like N-terminal" evidence="4">
    <location>
        <begin position="75"/>
        <end position="235"/>
    </location>
</feature>
<reference evidence="6 7" key="1">
    <citation type="journal article" date="2016" name="Sci. Rep.">
        <title>Draft genome sequencing and secretome analysis of fungal phytopathogen Ascochyta rabiei provides insight into the necrotrophic effector repertoire.</title>
        <authorList>
            <person name="Verma S."/>
            <person name="Gazara R.K."/>
            <person name="Nizam S."/>
            <person name="Parween S."/>
            <person name="Chattopadhyay D."/>
            <person name="Verma P.K."/>
        </authorList>
    </citation>
    <scope>NUCLEOTIDE SEQUENCE [LARGE SCALE GENOMIC DNA]</scope>
    <source>
        <strain evidence="6 7">ArDII</strain>
    </source>
</reference>